<gene>
    <name evidence="3" type="ORF">SAMN05421858_3112</name>
</gene>
<organism evidence="3 4">
    <name type="scientific">Haladaptatus litoreus</name>
    <dbReference type="NCBI Taxonomy" id="553468"/>
    <lineage>
        <taxon>Archaea</taxon>
        <taxon>Methanobacteriati</taxon>
        <taxon>Methanobacteriota</taxon>
        <taxon>Stenosarchaea group</taxon>
        <taxon>Halobacteria</taxon>
        <taxon>Halobacteriales</taxon>
        <taxon>Haladaptataceae</taxon>
        <taxon>Haladaptatus</taxon>
    </lineage>
</organism>
<dbReference type="AlphaFoldDB" id="A0A1N7CN32"/>
<accession>A0A1N7CN32</accession>
<dbReference type="RefSeq" id="WP_084186310.1">
    <property type="nucleotide sequence ID" value="NZ_FTNO01000003.1"/>
</dbReference>
<keyword evidence="4" id="KW-1185">Reference proteome</keyword>
<evidence type="ECO:0000259" key="2">
    <source>
        <dbReference type="Pfam" id="PF18545"/>
    </source>
</evidence>
<feature type="region of interest" description="Disordered" evidence="1">
    <location>
        <begin position="1"/>
        <end position="28"/>
    </location>
</feature>
<feature type="compositionally biased region" description="Basic and acidic residues" evidence="1">
    <location>
        <begin position="1"/>
        <end position="17"/>
    </location>
</feature>
<sequence>MTDHNHRDSSEQQDDHANQTTHHVTFDPKIDSVSGTLISTVATLNDVEPTELAILSNSVDPEALDALFESRHGETPRNTNRRVRFQYEDYTVRVQDGGAITLSHPTDFSTN</sequence>
<name>A0A1N7CN32_9EURY</name>
<evidence type="ECO:0000313" key="3">
    <source>
        <dbReference type="EMBL" id="SIR64887.1"/>
    </source>
</evidence>
<dbReference type="EMBL" id="FTNO01000003">
    <property type="protein sequence ID" value="SIR64887.1"/>
    <property type="molecule type" value="Genomic_DNA"/>
</dbReference>
<protein>
    <recommendedName>
        <fullName evidence="2">Halobacterial output domain-containing protein</fullName>
    </recommendedName>
</protein>
<proteinExistence type="predicted"/>
<evidence type="ECO:0000256" key="1">
    <source>
        <dbReference type="SAM" id="MobiDB-lite"/>
    </source>
</evidence>
<reference evidence="4" key="1">
    <citation type="submission" date="2017-01" db="EMBL/GenBank/DDBJ databases">
        <authorList>
            <person name="Varghese N."/>
            <person name="Submissions S."/>
        </authorList>
    </citation>
    <scope>NUCLEOTIDE SEQUENCE [LARGE SCALE GENOMIC DNA]</scope>
    <source>
        <strain evidence="4">CGMCC 1.7737</strain>
    </source>
</reference>
<dbReference type="InterPro" id="IPR040624">
    <property type="entry name" value="HalOD1"/>
</dbReference>
<dbReference type="Pfam" id="PF18545">
    <property type="entry name" value="HalOD1"/>
    <property type="match status" value="1"/>
</dbReference>
<dbReference type="OrthoDB" id="271604at2157"/>
<feature type="domain" description="Halobacterial output" evidence="2">
    <location>
        <begin position="31"/>
        <end position="102"/>
    </location>
</feature>
<dbReference type="Proteomes" id="UP000186914">
    <property type="component" value="Unassembled WGS sequence"/>
</dbReference>
<evidence type="ECO:0000313" key="4">
    <source>
        <dbReference type="Proteomes" id="UP000186914"/>
    </source>
</evidence>